<proteinExistence type="predicted"/>
<feature type="domain" description="SMEK" evidence="1">
    <location>
        <begin position="10"/>
        <end position="145"/>
    </location>
</feature>
<name>A0ABT4AP14_9BACT</name>
<accession>A0ABT4AP14</accession>
<dbReference type="RefSeq" id="WP_267541982.1">
    <property type="nucleotide sequence ID" value="NZ_JAPNKA010000001.1"/>
</dbReference>
<reference evidence="2 3" key="1">
    <citation type="submission" date="2022-11" db="EMBL/GenBank/DDBJ databases">
        <title>Minimal conservation of predation-associated metabolite biosynthetic gene clusters underscores biosynthetic potential of Myxococcota including descriptions for ten novel species: Archangium lansinium sp. nov., Myxococcus landrumus sp. nov., Nannocystis bai.</title>
        <authorList>
            <person name="Ahearne A."/>
            <person name="Stevens C."/>
            <person name="Phillips K."/>
        </authorList>
    </citation>
    <scope>NUCLEOTIDE SEQUENCE [LARGE SCALE GENOMIC DNA]</scope>
    <source>
        <strain evidence="2 3">MIWBW</strain>
    </source>
</reference>
<dbReference type="NCBIfam" id="NF033859">
    <property type="entry name" value="SMEK_N"/>
    <property type="match status" value="1"/>
</dbReference>
<organism evidence="2 3">
    <name type="scientific">Archangium lansingense</name>
    <dbReference type="NCBI Taxonomy" id="2995310"/>
    <lineage>
        <taxon>Bacteria</taxon>
        <taxon>Pseudomonadati</taxon>
        <taxon>Myxococcota</taxon>
        <taxon>Myxococcia</taxon>
        <taxon>Myxococcales</taxon>
        <taxon>Cystobacterineae</taxon>
        <taxon>Archangiaceae</taxon>
        <taxon>Archangium</taxon>
    </lineage>
</organism>
<evidence type="ECO:0000313" key="3">
    <source>
        <dbReference type="Proteomes" id="UP001207654"/>
    </source>
</evidence>
<dbReference type="Proteomes" id="UP001207654">
    <property type="component" value="Unassembled WGS sequence"/>
</dbReference>
<dbReference type="Pfam" id="PF21941">
    <property type="entry name" value="SMEK_N"/>
    <property type="match status" value="1"/>
</dbReference>
<comment type="caution">
    <text evidence="2">The sequence shown here is derived from an EMBL/GenBank/DDBJ whole genome shotgun (WGS) entry which is preliminary data.</text>
</comment>
<dbReference type="InterPro" id="IPR047740">
    <property type="entry name" value="SMEK_dom"/>
</dbReference>
<gene>
    <name evidence="2" type="ORF">OV287_54350</name>
</gene>
<evidence type="ECO:0000313" key="2">
    <source>
        <dbReference type="EMBL" id="MCY1083453.1"/>
    </source>
</evidence>
<keyword evidence="3" id="KW-1185">Reference proteome</keyword>
<sequence>MLTRGHLIGQIVDDLAGIAAQAKQRARLHLFDIHTHVEGFAKEVLNRVLTLGLSNLNAQRSNNPGLDLGDATKGWAFQVTADKSGAKVKETLENIDEEQRARYPNIRILIIGEKQGTYTFTGEPYERFGFKPEMVWDFNDVCSHIMSLSIDALRDLAGYVSSETRRVRIELEIPDDEGRFPTSIDNFIEALPKPQLSDASKMEAHFAAKKEPIDRGEAEKAIVELSAKLAALPRLTREVFKLLIERRDEELTSFSEDFRISDPKLRRIYHGDDLDGDLALLSESDLLDFNEPHDSGGAYFWRVRFPGRGNGVHLLFIQYVKDLGLNLRKSLVTLDFSDF</sequence>
<dbReference type="EMBL" id="JAPNKA010000001">
    <property type="protein sequence ID" value="MCY1083453.1"/>
    <property type="molecule type" value="Genomic_DNA"/>
</dbReference>
<evidence type="ECO:0000259" key="1">
    <source>
        <dbReference type="Pfam" id="PF21941"/>
    </source>
</evidence>
<protein>
    <submittedName>
        <fullName evidence="2">SMEK domain-containing protein</fullName>
    </submittedName>
</protein>